<evidence type="ECO:0000313" key="1">
    <source>
        <dbReference type="EMBL" id="KAL1535788.1"/>
    </source>
</evidence>
<gene>
    <name evidence="1" type="ORF">AAHA92_28525</name>
</gene>
<proteinExistence type="predicted"/>
<dbReference type="AlphaFoldDB" id="A0ABD1FYI4"/>
<reference evidence="1 2" key="1">
    <citation type="submission" date="2024-06" db="EMBL/GenBank/DDBJ databases">
        <title>A chromosome level genome sequence of Diviner's sage (Salvia divinorum).</title>
        <authorList>
            <person name="Ford S.A."/>
            <person name="Ro D.-K."/>
            <person name="Ness R.W."/>
            <person name="Phillips M.A."/>
        </authorList>
    </citation>
    <scope>NUCLEOTIDE SEQUENCE [LARGE SCALE GENOMIC DNA]</scope>
    <source>
        <strain evidence="1">SAF-2024a</strain>
        <tissue evidence="1">Leaf</tissue>
    </source>
</reference>
<protein>
    <submittedName>
        <fullName evidence="1">Uncharacterized protein</fullName>
    </submittedName>
</protein>
<accession>A0ABD1FYI4</accession>
<sequence>MRSHMHLFNHLWSKNRGRAIGWREDVALRNTAYTHLCKCHCACEMMIFCGSGVVTGERQRQKDASHLFYLKIFYAGNKDSWSWALDKGI</sequence>
<keyword evidence="2" id="KW-1185">Reference proteome</keyword>
<evidence type="ECO:0000313" key="2">
    <source>
        <dbReference type="Proteomes" id="UP001567538"/>
    </source>
</evidence>
<organism evidence="1 2">
    <name type="scientific">Salvia divinorum</name>
    <name type="common">Maria pastora</name>
    <name type="synonym">Diviner's sage</name>
    <dbReference type="NCBI Taxonomy" id="28513"/>
    <lineage>
        <taxon>Eukaryota</taxon>
        <taxon>Viridiplantae</taxon>
        <taxon>Streptophyta</taxon>
        <taxon>Embryophyta</taxon>
        <taxon>Tracheophyta</taxon>
        <taxon>Spermatophyta</taxon>
        <taxon>Magnoliopsida</taxon>
        <taxon>eudicotyledons</taxon>
        <taxon>Gunneridae</taxon>
        <taxon>Pentapetalae</taxon>
        <taxon>asterids</taxon>
        <taxon>lamiids</taxon>
        <taxon>Lamiales</taxon>
        <taxon>Lamiaceae</taxon>
        <taxon>Nepetoideae</taxon>
        <taxon>Mentheae</taxon>
        <taxon>Salviinae</taxon>
        <taxon>Salvia</taxon>
        <taxon>Salvia subgen. Calosphace</taxon>
    </lineage>
</organism>
<comment type="caution">
    <text evidence="1">The sequence shown here is derived from an EMBL/GenBank/DDBJ whole genome shotgun (WGS) entry which is preliminary data.</text>
</comment>
<name>A0ABD1FYI4_SALDI</name>
<dbReference type="EMBL" id="JBEAFC010000011">
    <property type="protein sequence ID" value="KAL1535788.1"/>
    <property type="molecule type" value="Genomic_DNA"/>
</dbReference>
<dbReference type="Proteomes" id="UP001567538">
    <property type="component" value="Unassembled WGS sequence"/>
</dbReference>